<feature type="transmembrane region" description="Helical" evidence="1">
    <location>
        <begin position="92"/>
        <end position="113"/>
    </location>
</feature>
<dbReference type="AlphaFoldDB" id="A0A345IET0"/>
<evidence type="ECO:0008006" key="4">
    <source>
        <dbReference type="Google" id="ProtNLM"/>
    </source>
</evidence>
<evidence type="ECO:0000313" key="2">
    <source>
        <dbReference type="EMBL" id="AXG98202.1"/>
    </source>
</evidence>
<keyword evidence="1" id="KW-1133">Transmembrane helix</keyword>
<protein>
    <recommendedName>
        <fullName evidence="4">DUF3325 domain-containing protein</fullName>
    </recommendedName>
</protein>
<dbReference type="KEGG" id="dwu:DVJ83_02430"/>
<feature type="transmembrane region" description="Helical" evidence="1">
    <location>
        <begin position="67"/>
        <end position="86"/>
    </location>
</feature>
<evidence type="ECO:0000313" key="3">
    <source>
        <dbReference type="Proteomes" id="UP000253744"/>
    </source>
</evidence>
<keyword evidence="1" id="KW-0472">Membrane</keyword>
<sequence>MTLPGLFLCAALLYAAWLRLGWQRMTPAEVPALRRTSGWLSVPCVLLALYTLQEYPSWGHLTFPPSLIVWAALLLLALAGGSTQLARQRRGSGWALLGLPVTGLLTTFTAFLFR</sequence>
<dbReference type="Proteomes" id="UP000253744">
    <property type="component" value="Chromosome"/>
</dbReference>
<proteinExistence type="predicted"/>
<evidence type="ECO:0000256" key="1">
    <source>
        <dbReference type="SAM" id="Phobius"/>
    </source>
</evidence>
<dbReference type="EMBL" id="CP031158">
    <property type="protein sequence ID" value="AXG98202.1"/>
    <property type="molecule type" value="Genomic_DNA"/>
</dbReference>
<reference evidence="2 3" key="1">
    <citation type="submission" date="2018-07" db="EMBL/GenBank/DDBJ databases">
        <title>Complete Genome and Methylome Analysis of Deinococcus wulumuqiensis NEB 479.</title>
        <authorList>
            <person name="Fomenkov A."/>
            <person name="Luyten Y."/>
            <person name="Vincze T."/>
            <person name="Anton B.P."/>
            <person name="Clark T."/>
            <person name="Roberts R.J."/>
            <person name="Morgan R.D."/>
        </authorList>
    </citation>
    <scope>NUCLEOTIDE SEQUENCE [LARGE SCALE GENOMIC DNA]</scope>
    <source>
        <strain evidence="2 3">NEB 479</strain>
    </source>
</reference>
<accession>A0A345IET0</accession>
<keyword evidence="1" id="KW-0812">Transmembrane</keyword>
<feature type="transmembrane region" description="Helical" evidence="1">
    <location>
        <begin position="37"/>
        <end position="55"/>
    </location>
</feature>
<organism evidence="2 3">
    <name type="scientific">Deinococcus wulumuqiensis</name>
    <dbReference type="NCBI Taxonomy" id="980427"/>
    <lineage>
        <taxon>Bacteria</taxon>
        <taxon>Thermotogati</taxon>
        <taxon>Deinococcota</taxon>
        <taxon>Deinococci</taxon>
        <taxon>Deinococcales</taxon>
        <taxon>Deinococcaceae</taxon>
        <taxon>Deinococcus</taxon>
    </lineage>
</organism>
<name>A0A345IET0_9DEIO</name>
<dbReference type="RefSeq" id="WP_114671256.1">
    <property type="nucleotide sequence ID" value="NZ_CP031158.1"/>
</dbReference>
<gene>
    <name evidence="2" type="ORF">DVJ83_02430</name>
</gene>